<reference evidence="1 2" key="1">
    <citation type="submission" date="2013-04" db="EMBL/GenBank/DDBJ databases">
        <authorList>
            <person name="Harkins D.M."/>
            <person name="Durkin A.S."/>
            <person name="Brinkac L.M."/>
            <person name="Haft D.H."/>
            <person name="Selengut J.D."/>
            <person name="Sanka R."/>
            <person name="DePew J."/>
            <person name="Purushe J."/>
            <person name="Hartskeerl R.A."/>
            <person name="Ahmed A."/>
            <person name="van der Linden H."/>
            <person name="Goris M.G.A."/>
            <person name="Vinetz J.M."/>
            <person name="Sutton G.G."/>
            <person name="Nierman W.C."/>
            <person name="Fouts D.E."/>
        </authorList>
    </citation>
    <scope>NUCLEOTIDE SEQUENCE [LARGE SCALE GENOMIC DNA]</scope>
    <source>
        <strain evidence="1 2">Sao Paulo</strain>
    </source>
</reference>
<proteinExistence type="predicted"/>
<evidence type="ECO:0000313" key="2">
    <source>
        <dbReference type="Proteomes" id="UP000013996"/>
    </source>
</evidence>
<dbReference type="EMBL" id="AOGX02000039">
    <property type="protein sequence ID" value="EOQ87359.1"/>
    <property type="molecule type" value="Genomic_DNA"/>
</dbReference>
<evidence type="ECO:0000313" key="1">
    <source>
        <dbReference type="EMBL" id="EOQ87359.1"/>
    </source>
</evidence>
<comment type="caution">
    <text evidence="1">The sequence shown here is derived from an EMBL/GenBank/DDBJ whole genome shotgun (WGS) entry which is preliminary data.</text>
</comment>
<sequence>MAFQKLEDGYIEKNKLLTLNDRLEFLEEYRLLLPESVFLEKQKQYLKNWESISGT</sequence>
<organism evidence="1 2">
    <name type="scientific">Leptospira yanagawae serovar Saopaulo str. Sao Paulo = ATCC 700523</name>
    <dbReference type="NCBI Taxonomy" id="1249483"/>
    <lineage>
        <taxon>Bacteria</taxon>
        <taxon>Pseudomonadati</taxon>
        <taxon>Spirochaetota</taxon>
        <taxon>Spirochaetia</taxon>
        <taxon>Leptospirales</taxon>
        <taxon>Leptospiraceae</taxon>
        <taxon>Leptospira</taxon>
    </lineage>
</organism>
<dbReference type="AlphaFoldDB" id="A0A5E8H857"/>
<accession>A0A5E8H857</accession>
<dbReference type="Proteomes" id="UP000013996">
    <property type="component" value="Unassembled WGS sequence"/>
</dbReference>
<protein>
    <submittedName>
        <fullName evidence="1">Uncharacterized protein</fullName>
    </submittedName>
</protein>
<name>A0A5E8H857_9LEPT</name>
<gene>
    <name evidence="1" type="ORF">LEP1GSC202_3554</name>
</gene>